<proteinExistence type="predicted"/>
<feature type="coiled-coil region" evidence="1">
    <location>
        <begin position="180"/>
        <end position="210"/>
    </location>
</feature>
<reference evidence="6 7" key="1">
    <citation type="submission" date="2018-01" db="EMBL/GenBank/DDBJ databases">
        <title>Draft genome of the strawberry crown rot pathogen Phytophthora cactorum.</title>
        <authorList>
            <person name="Armitage A.D."/>
            <person name="Lysoe E."/>
            <person name="Nellist C.F."/>
            <person name="Harrison R.J."/>
            <person name="Brurberg M.B."/>
        </authorList>
    </citation>
    <scope>NUCLEOTIDE SEQUENCE [LARGE SCALE GENOMIC DNA]</scope>
    <source>
        <strain evidence="6 7">10300</strain>
    </source>
</reference>
<dbReference type="STRING" id="29920.A0A329T294"/>
<evidence type="ECO:0000256" key="1">
    <source>
        <dbReference type="SAM" id="Coils"/>
    </source>
</evidence>
<dbReference type="EMBL" id="RCMI01000065">
    <property type="protein sequence ID" value="KAG2938401.1"/>
    <property type="molecule type" value="Genomic_DNA"/>
</dbReference>
<dbReference type="EMBL" id="RCMV01000044">
    <property type="protein sequence ID" value="KAG3226995.1"/>
    <property type="molecule type" value="Genomic_DNA"/>
</dbReference>
<gene>
    <name evidence="6" type="ORF">PC110_g836</name>
    <name evidence="3" type="ORF">PC113_g4049</name>
    <name evidence="4" type="ORF">PC115_g3752</name>
    <name evidence="5" type="ORF">PC129_g2422</name>
</gene>
<comment type="caution">
    <text evidence="6">The sequence shown here is derived from an EMBL/GenBank/DDBJ whole genome shotgun (WGS) entry which is preliminary data.</text>
</comment>
<dbReference type="Proteomes" id="UP000774804">
    <property type="component" value="Unassembled WGS sequence"/>
</dbReference>
<reference evidence="5" key="2">
    <citation type="submission" date="2018-05" db="EMBL/GenBank/DDBJ databases">
        <title>Effector identification in a new, highly contiguous assembly of the strawberry crown rot pathogen Phytophthora cactorum.</title>
        <authorList>
            <person name="Armitage A.D."/>
            <person name="Nellist C.F."/>
            <person name="Bates H."/>
            <person name="Vickerstaff R.J."/>
            <person name="Harrison R.J."/>
        </authorList>
    </citation>
    <scope>NUCLEOTIDE SEQUENCE</scope>
    <source>
        <strain evidence="3">15-7</strain>
        <strain evidence="4">4032</strain>
        <strain evidence="5">P421</strain>
    </source>
</reference>
<dbReference type="AlphaFoldDB" id="A0A329T294"/>
<dbReference type="EMBL" id="RCMG01000066">
    <property type="protein sequence ID" value="KAG2865061.1"/>
    <property type="molecule type" value="Genomic_DNA"/>
</dbReference>
<dbReference type="VEuPathDB" id="FungiDB:PC110_g836"/>
<feature type="region of interest" description="Disordered" evidence="2">
    <location>
        <begin position="463"/>
        <end position="495"/>
    </location>
</feature>
<evidence type="ECO:0000313" key="5">
    <source>
        <dbReference type="EMBL" id="KAG3226995.1"/>
    </source>
</evidence>
<accession>A0A329T294</accession>
<evidence type="ECO:0000313" key="4">
    <source>
        <dbReference type="EMBL" id="KAG2938401.1"/>
    </source>
</evidence>
<keyword evidence="7" id="KW-1185">Reference proteome</keyword>
<evidence type="ECO:0000256" key="2">
    <source>
        <dbReference type="SAM" id="MobiDB-lite"/>
    </source>
</evidence>
<dbReference type="OrthoDB" id="100022at2759"/>
<evidence type="ECO:0000313" key="6">
    <source>
        <dbReference type="EMBL" id="RAW43005.1"/>
    </source>
</evidence>
<dbReference type="EMBL" id="MJFZ01000009">
    <property type="protein sequence ID" value="RAW43005.1"/>
    <property type="molecule type" value="Genomic_DNA"/>
</dbReference>
<evidence type="ECO:0000313" key="7">
    <source>
        <dbReference type="Proteomes" id="UP000251314"/>
    </source>
</evidence>
<feature type="region of interest" description="Disordered" evidence="2">
    <location>
        <begin position="385"/>
        <end position="420"/>
    </location>
</feature>
<dbReference type="Proteomes" id="UP000760860">
    <property type="component" value="Unassembled WGS sequence"/>
</dbReference>
<dbReference type="Proteomes" id="UP000251314">
    <property type="component" value="Unassembled WGS sequence"/>
</dbReference>
<name>A0A329T294_9STRA</name>
<dbReference type="Proteomes" id="UP000735874">
    <property type="component" value="Unassembled WGS sequence"/>
</dbReference>
<keyword evidence="1" id="KW-0175">Coiled coil</keyword>
<evidence type="ECO:0000313" key="3">
    <source>
        <dbReference type="EMBL" id="KAG2865061.1"/>
    </source>
</evidence>
<sequence length="1052" mass="119159">MDDEARRSDRVFAQERCETHDDLFKSPKKHVIGALKRKMEGFENQMATIRAQLEARRELTSSERTSILPAVNSSPKATSSSAVPSSSTDFLRFPLLRRIEGTRVANAPPKDPFLDVENVIHRTVTRELYARDADIMTTKELAAASATKEAQQLGEEARKRMVAYSQNENGWRFEERTSRYQQVMEMKQQAEKAQEEADRQRETARQMKTLLRDPYRELRTTPIPRNVLTPLPSSSSTLKKEYEWIWILASPSTKLTFTPRDETTETVIDNEKELSMFVVYYIAGSEVNNKRVETEEQWQNALNNDCPPTNGWMCCSVHGTPPAPELTSLKSGIQTWTVIGAGTGHLNGNYVASGVHDRVRKFKSSAGVELFRKCVPVPSSLVQALHGDQTARPESVGSSVTEEESGAKDTSKATKKKNKPSLVLPSGLAAIEKDELAFKSMQRVGSWLSMNESIERNRRMLATRGANDESTPKLDGSSVMNQESRQVADGSDVAESRPQVDTSLCREWVLFSRCSRRRANKSMGAKEPPKKGIGLGCLKRHHYISFEEKQEMTVWVQTKESWLEKNVLAVVIEREAQMERVHHLSRKCMVKFQQNLRAETKKAKMKLLAELNRVRFLTVKVLETIDRWRQHARKIGFARFDDQAKQLKRNSNPSSGVETEAPMLGWSASITLDTGKQLFKGSQAFVSKVKRFRRSEDITGKREQHIVYLGYYATQEEAERAYDEHAASEARRLNTTVEHLPHRRNVFRSCGKHFAVESEKDGPSFCIECKTKQLASLSSAADDWIPPFFYGTGVNYIMKMANDLDFLDDVLPLKTALNSGRGVDDEAFPMRGNVFLLPKTPIQDPDLAVFTAFPTPTAPRLGSSASDVNEIDEEALGRERIFKAQQIFLQELQIYRSGLIDSVPNQGVTKDLSLRKTNQEPSTPQYRLVEALYWDHCAALKIQQERPPLAMRQSNIWCRPDAGEWAGLVVRGAHQQHFLFEEKLEKSGKEMVQNRQQVLAALRQLNKVPLYFVRSRTSFTELIAAGQQVRGDVVQLEYNAGFEVFLDDKGHV</sequence>
<organism evidence="6 7">
    <name type="scientific">Phytophthora cactorum</name>
    <dbReference type="NCBI Taxonomy" id="29920"/>
    <lineage>
        <taxon>Eukaryota</taxon>
        <taxon>Sar</taxon>
        <taxon>Stramenopiles</taxon>
        <taxon>Oomycota</taxon>
        <taxon>Peronosporomycetes</taxon>
        <taxon>Peronosporales</taxon>
        <taxon>Peronosporaceae</taxon>
        <taxon>Phytophthora</taxon>
    </lineage>
</organism>
<protein>
    <submittedName>
        <fullName evidence="6">Uncharacterized protein</fullName>
    </submittedName>
</protein>